<dbReference type="GO" id="GO:0046983">
    <property type="term" value="F:protein dimerization activity"/>
    <property type="evidence" value="ECO:0007669"/>
    <property type="project" value="InterPro"/>
</dbReference>
<dbReference type="PANTHER" id="PTHR46169">
    <property type="entry name" value="DNA REPLICATION-RELATED ELEMENT FACTOR, ISOFORM A"/>
    <property type="match status" value="1"/>
</dbReference>
<dbReference type="EMBL" id="CAJOBF010011051">
    <property type="protein sequence ID" value="CAF4300642.1"/>
    <property type="molecule type" value="Genomic_DNA"/>
</dbReference>
<dbReference type="SUPFAM" id="SSF53098">
    <property type="entry name" value="Ribonuclease H-like"/>
    <property type="match status" value="1"/>
</dbReference>
<feature type="domain" description="HAT C-terminal dimerisation" evidence="2">
    <location>
        <begin position="554"/>
        <end position="611"/>
    </location>
</feature>
<dbReference type="PANTHER" id="PTHR46169:SF29">
    <property type="entry name" value="DNA REPLICATION-RELATED ELEMENT FACTOR, ISOFORM A"/>
    <property type="match status" value="1"/>
</dbReference>
<evidence type="ECO:0000313" key="5">
    <source>
        <dbReference type="Proteomes" id="UP000663866"/>
    </source>
</evidence>
<dbReference type="Pfam" id="PF05699">
    <property type="entry name" value="Dimer_Tnp_hAT"/>
    <property type="match status" value="1"/>
</dbReference>
<comment type="caution">
    <text evidence="4">The sequence shown here is derived from an EMBL/GenBank/DDBJ whole genome shotgun (WGS) entry which is preliminary data.</text>
</comment>
<organism evidence="4 5">
    <name type="scientific">Rotaria magnacalcarata</name>
    <dbReference type="NCBI Taxonomy" id="392030"/>
    <lineage>
        <taxon>Eukaryota</taxon>
        <taxon>Metazoa</taxon>
        <taxon>Spiralia</taxon>
        <taxon>Gnathifera</taxon>
        <taxon>Rotifera</taxon>
        <taxon>Eurotatoria</taxon>
        <taxon>Bdelloidea</taxon>
        <taxon>Philodinida</taxon>
        <taxon>Philodinidae</taxon>
        <taxon>Rotaria</taxon>
    </lineage>
</organism>
<evidence type="ECO:0000313" key="3">
    <source>
        <dbReference type="EMBL" id="CAF4300642.1"/>
    </source>
</evidence>
<reference evidence="4" key="1">
    <citation type="submission" date="2021-02" db="EMBL/GenBank/DDBJ databases">
        <authorList>
            <person name="Nowell W R."/>
        </authorList>
    </citation>
    <scope>NUCLEOTIDE SEQUENCE</scope>
</reference>
<feature type="compositionally biased region" description="Low complexity" evidence="1">
    <location>
        <begin position="1"/>
        <end position="15"/>
    </location>
</feature>
<evidence type="ECO:0000259" key="2">
    <source>
        <dbReference type="Pfam" id="PF05699"/>
    </source>
</evidence>
<feature type="region of interest" description="Disordered" evidence="1">
    <location>
        <begin position="1"/>
        <end position="41"/>
    </location>
</feature>
<dbReference type="InterPro" id="IPR008906">
    <property type="entry name" value="HATC_C_dom"/>
</dbReference>
<keyword evidence="5" id="KW-1185">Reference proteome</keyword>
<protein>
    <recommendedName>
        <fullName evidence="2">HAT C-terminal dimerisation domain-containing protein</fullName>
    </recommendedName>
</protein>
<feature type="compositionally biased region" description="Acidic residues" evidence="1">
    <location>
        <begin position="199"/>
        <end position="214"/>
    </location>
</feature>
<name>A0A820N695_9BILA</name>
<dbReference type="GO" id="GO:0005634">
    <property type="term" value="C:nucleus"/>
    <property type="evidence" value="ECO:0007669"/>
    <property type="project" value="TreeGrafter"/>
</dbReference>
<evidence type="ECO:0000256" key="1">
    <source>
        <dbReference type="SAM" id="MobiDB-lite"/>
    </source>
</evidence>
<proteinExistence type="predicted"/>
<accession>A0A820N695</accession>
<dbReference type="Proteomes" id="UP000663842">
    <property type="component" value="Unassembled WGS sequence"/>
</dbReference>
<dbReference type="GO" id="GO:0006357">
    <property type="term" value="P:regulation of transcription by RNA polymerase II"/>
    <property type="evidence" value="ECO:0007669"/>
    <property type="project" value="TreeGrafter"/>
</dbReference>
<feature type="region of interest" description="Disordered" evidence="1">
    <location>
        <begin position="199"/>
        <end position="221"/>
    </location>
</feature>
<feature type="compositionally biased region" description="Polar residues" evidence="1">
    <location>
        <begin position="25"/>
        <end position="41"/>
    </location>
</feature>
<dbReference type="EMBL" id="CAJOBG010039236">
    <property type="protein sequence ID" value="CAF4383446.1"/>
    <property type="molecule type" value="Genomic_DNA"/>
</dbReference>
<dbReference type="AlphaFoldDB" id="A0A820N695"/>
<dbReference type="InterPro" id="IPR052717">
    <property type="entry name" value="Vacuolar_transposase_reg"/>
</dbReference>
<dbReference type="InterPro" id="IPR012337">
    <property type="entry name" value="RNaseH-like_sf"/>
</dbReference>
<gene>
    <name evidence="4" type="ORF">OVN521_LOCUS33855</name>
    <name evidence="3" type="ORF">UXM345_LOCUS33391</name>
</gene>
<sequence>MASNSTTPKNKSNSSFITMQDDIQCPSNDQDQSVIPENQPKINNIFSPDGEKYSTNNKRQQQLNNSIIQNLIVNMGMPLSIVDHVSFKNFMNDVDPKYKPIHRRDITRSFLPTLHQRCIKKLQEICAQSTYVSLTLDVWTDRRKHTSEKLSAEFDRIIQLYNLNGKVVRLITDNASNNLAAFNNIILPGFEDYFNEITEDDESGSESNDEESDDCGSNGNKRLEANEVDDSVYQTTLNAPAEEEFMRLPCFSHSLQLVVNDGIKASGTALSSLKKVAELARLAHCSTQFAERLEKVNHRIPKANRTRWNSQFQTVKKVINIPSSTLNSILTDLKKNDLILTSRDRKSLEEFVSLFELFNQATVLTQGESYATVTLVAPTVLGILYDLQRELSSSTLILTCLCEALISSVKARFSGLLRHFEIDVPFDSFSMSERFSDIIFVISPLFDGRFKLLWLDNLHTVVKMRVLEKLRGAFVRFFSKLNLSMSQSVEADVSNERKASDIDETTNSIESLTKRKCLFPYFNETKKNSFNDKLKILIELDAYLCEESNDENLLFSKKHIYPCLYQLGLKYLSVPATSAPIERIFSQSGFLMRSHRASLSTKNVCLLTFLKCNKVLL</sequence>
<dbReference type="Proteomes" id="UP000663866">
    <property type="component" value="Unassembled WGS sequence"/>
</dbReference>
<evidence type="ECO:0000313" key="4">
    <source>
        <dbReference type="EMBL" id="CAF4383446.1"/>
    </source>
</evidence>